<proteinExistence type="inferred from homology"/>
<gene>
    <name evidence="9" type="ORF">BESB_066430</name>
</gene>
<dbReference type="RefSeq" id="XP_029218619.1">
    <property type="nucleotide sequence ID" value="XM_029365036.1"/>
</dbReference>
<dbReference type="GO" id="GO:0034473">
    <property type="term" value="P:U1 snRNA 3'-end processing"/>
    <property type="evidence" value="ECO:0007669"/>
    <property type="project" value="TreeGrafter"/>
</dbReference>
<dbReference type="Pfam" id="PF01138">
    <property type="entry name" value="RNase_PH"/>
    <property type="match status" value="1"/>
</dbReference>
<organism evidence="9 10">
    <name type="scientific">Besnoitia besnoiti</name>
    <name type="common">Apicomplexan protozoan</name>
    <dbReference type="NCBI Taxonomy" id="94643"/>
    <lineage>
        <taxon>Eukaryota</taxon>
        <taxon>Sar</taxon>
        <taxon>Alveolata</taxon>
        <taxon>Apicomplexa</taxon>
        <taxon>Conoidasida</taxon>
        <taxon>Coccidia</taxon>
        <taxon>Eucoccidiorida</taxon>
        <taxon>Eimeriorina</taxon>
        <taxon>Sarcocystidae</taxon>
        <taxon>Besnoitia</taxon>
    </lineage>
</organism>
<evidence type="ECO:0000313" key="9">
    <source>
        <dbReference type="EMBL" id="PFH34610.1"/>
    </source>
</evidence>
<keyword evidence="4" id="KW-0963">Cytoplasm</keyword>
<dbReference type="Pfam" id="PF03725">
    <property type="entry name" value="RNase_PH_C"/>
    <property type="match status" value="1"/>
</dbReference>
<dbReference type="GO" id="GO:0034476">
    <property type="term" value="P:U5 snRNA 3'-end processing"/>
    <property type="evidence" value="ECO:0007669"/>
    <property type="project" value="TreeGrafter"/>
</dbReference>
<evidence type="ECO:0000259" key="7">
    <source>
        <dbReference type="Pfam" id="PF01138"/>
    </source>
</evidence>
<name>A0A2A9MGQ9_BESBE</name>
<dbReference type="GO" id="GO:0005730">
    <property type="term" value="C:nucleolus"/>
    <property type="evidence" value="ECO:0007669"/>
    <property type="project" value="UniProtKB-SubCell"/>
</dbReference>
<dbReference type="InterPro" id="IPR050590">
    <property type="entry name" value="Exosome_comp_Rrp42_subfam"/>
</dbReference>
<evidence type="ECO:0000256" key="2">
    <source>
        <dbReference type="ARBA" id="ARBA00004604"/>
    </source>
</evidence>
<dbReference type="GO" id="GO:0071028">
    <property type="term" value="P:nuclear mRNA surveillance"/>
    <property type="evidence" value="ECO:0007669"/>
    <property type="project" value="TreeGrafter"/>
</dbReference>
<dbReference type="Gene3D" id="3.30.230.70">
    <property type="entry name" value="GHMP Kinase, N-terminal domain"/>
    <property type="match status" value="1"/>
</dbReference>
<accession>A0A2A9MGQ9</accession>
<dbReference type="GO" id="GO:0071038">
    <property type="term" value="P:TRAMP-dependent tRNA surveillance pathway"/>
    <property type="evidence" value="ECO:0007669"/>
    <property type="project" value="TreeGrafter"/>
</dbReference>
<dbReference type="EMBL" id="NWUJ01000006">
    <property type="protein sequence ID" value="PFH34610.1"/>
    <property type="molecule type" value="Genomic_DNA"/>
</dbReference>
<dbReference type="GO" id="GO:0000467">
    <property type="term" value="P:exonucleolytic trimming to generate mature 3'-end of 5.8S rRNA from tricistronic rRNA transcript (SSU-rRNA, 5.8S rRNA, LSU-rRNA)"/>
    <property type="evidence" value="ECO:0007669"/>
    <property type="project" value="TreeGrafter"/>
</dbReference>
<dbReference type="GO" id="GO:0035925">
    <property type="term" value="F:mRNA 3'-UTR AU-rich region binding"/>
    <property type="evidence" value="ECO:0007669"/>
    <property type="project" value="TreeGrafter"/>
</dbReference>
<keyword evidence="10" id="KW-1185">Reference proteome</keyword>
<evidence type="ECO:0000256" key="1">
    <source>
        <dbReference type="ARBA" id="ARBA00004496"/>
    </source>
</evidence>
<evidence type="ECO:0000313" key="10">
    <source>
        <dbReference type="Proteomes" id="UP000224006"/>
    </source>
</evidence>
<dbReference type="GO" id="GO:0000176">
    <property type="term" value="C:nuclear exosome (RNase complex)"/>
    <property type="evidence" value="ECO:0007669"/>
    <property type="project" value="TreeGrafter"/>
</dbReference>
<evidence type="ECO:0000256" key="6">
    <source>
        <dbReference type="ARBA" id="ARBA00042523"/>
    </source>
</evidence>
<dbReference type="SUPFAM" id="SSF54211">
    <property type="entry name" value="Ribosomal protein S5 domain 2-like"/>
    <property type="match status" value="1"/>
</dbReference>
<dbReference type="PANTHER" id="PTHR11097:SF8">
    <property type="entry name" value="EXOSOME COMPLEX COMPONENT RRP42"/>
    <property type="match status" value="1"/>
</dbReference>
<protein>
    <recommendedName>
        <fullName evidence="6">Ribosomal RNA-processing protein 42</fullName>
    </recommendedName>
</protein>
<reference evidence="9 10" key="1">
    <citation type="submission" date="2017-09" db="EMBL/GenBank/DDBJ databases">
        <title>Genome sequencing of Besnoitia besnoiti strain Bb-Ger1.</title>
        <authorList>
            <person name="Schares G."/>
            <person name="Venepally P."/>
            <person name="Lorenzi H.A."/>
        </authorList>
    </citation>
    <scope>NUCLEOTIDE SEQUENCE [LARGE SCALE GENOMIC DNA]</scope>
    <source>
        <strain evidence="9 10">Bb-Ger1</strain>
    </source>
</reference>
<feature type="domain" description="Exoribonuclease phosphorolytic" evidence="7">
    <location>
        <begin position="51"/>
        <end position="187"/>
    </location>
</feature>
<dbReference type="Proteomes" id="UP000224006">
    <property type="component" value="Chromosome VI"/>
</dbReference>
<dbReference type="GO" id="GO:0071035">
    <property type="term" value="P:nuclear polyadenylation-dependent rRNA catabolic process"/>
    <property type="evidence" value="ECO:0007669"/>
    <property type="project" value="TreeGrafter"/>
</dbReference>
<sequence>MAPATPLNASAAAEDPAAHRGRSLLSTAELLYLEEGIACNVREDGRACIHVRPSEVETFALPKCSASAIVRSSENTVLCGISVQLARPTGVPDEGEFYLTADCSAALGVGGVALEAFGLGEGSSSGSLQSLLADMMLSAIDRKKLCLVPGKLIWKVFADCVVLKAGGCLLDAISLAVHAALRTTVLPCVFVDDEEGEEGEDGDTFGPISIRCDEREGAGEPFPAEDVPIIVTVGEIANRHVWDMTSNEESACSCRLLVAVSPRAYKAVGVQKLGASLIDLSTLPTVMTNSQHVCREIFARLAQQLAKQKKQKTRQQLHAFMRTMADL</sequence>
<evidence type="ECO:0000256" key="3">
    <source>
        <dbReference type="ARBA" id="ARBA00006678"/>
    </source>
</evidence>
<keyword evidence="5" id="KW-0271">Exosome</keyword>
<evidence type="ECO:0000256" key="5">
    <source>
        <dbReference type="ARBA" id="ARBA00022835"/>
    </source>
</evidence>
<dbReference type="InterPro" id="IPR036345">
    <property type="entry name" value="ExoRNase_PH_dom2_sf"/>
</dbReference>
<dbReference type="AlphaFoldDB" id="A0A2A9MGQ9"/>
<dbReference type="VEuPathDB" id="ToxoDB:BESB_066430"/>
<evidence type="ECO:0000256" key="4">
    <source>
        <dbReference type="ARBA" id="ARBA00022490"/>
    </source>
</evidence>
<dbReference type="OrthoDB" id="272245at2759"/>
<dbReference type="InterPro" id="IPR015847">
    <property type="entry name" value="ExoRNase_PH_dom2"/>
</dbReference>
<dbReference type="GeneID" id="40311569"/>
<dbReference type="InterPro" id="IPR001247">
    <property type="entry name" value="ExoRNase_PH_dom1"/>
</dbReference>
<evidence type="ECO:0000259" key="8">
    <source>
        <dbReference type="Pfam" id="PF03725"/>
    </source>
</evidence>
<dbReference type="KEGG" id="bbes:BESB_066430"/>
<dbReference type="GO" id="GO:0034475">
    <property type="term" value="P:U4 snRNA 3'-end processing"/>
    <property type="evidence" value="ECO:0007669"/>
    <property type="project" value="TreeGrafter"/>
</dbReference>
<comment type="subcellular location">
    <subcellularLocation>
        <location evidence="1">Cytoplasm</location>
    </subcellularLocation>
    <subcellularLocation>
        <location evidence="2">Nucleus</location>
        <location evidence="2">Nucleolus</location>
    </subcellularLocation>
</comment>
<comment type="similarity">
    <text evidence="3">Belongs to the RNase PH family.</text>
</comment>
<dbReference type="SUPFAM" id="SSF55666">
    <property type="entry name" value="Ribonuclease PH domain 2-like"/>
    <property type="match status" value="1"/>
</dbReference>
<dbReference type="GO" id="GO:0000177">
    <property type="term" value="C:cytoplasmic exosome (RNase complex)"/>
    <property type="evidence" value="ECO:0007669"/>
    <property type="project" value="TreeGrafter"/>
</dbReference>
<feature type="domain" description="Exoribonuclease phosphorolytic" evidence="8">
    <location>
        <begin position="226"/>
        <end position="287"/>
    </location>
</feature>
<dbReference type="PANTHER" id="PTHR11097">
    <property type="entry name" value="EXOSOME COMPLEX EXONUCLEASE RIBOSOMAL RNA PROCESSING PROTEIN"/>
    <property type="match status" value="1"/>
</dbReference>
<dbReference type="InterPro" id="IPR027408">
    <property type="entry name" value="PNPase/RNase_PH_dom_sf"/>
</dbReference>
<dbReference type="InterPro" id="IPR020568">
    <property type="entry name" value="Ribosomal_Su5_D2-typ_SF"/>
</dbReference>
<dbReference type="GO" id="GO:0016075">
    <property type="term" value="P:rRNA catabolic process"/>
    <property type="evidence" value="ECO:0007669"/>
    <property type="project" value="TreeGrafter"/>
</dbReference>
<dbReference type="STRING" id="94643.A0A2A9MGQ9"/>
<comment type="caution">
    <text evidence="9">The sequence shown here is derived from an EMBL/GenBank/DDBJ whole genome shotgun (WGS) entry which is preliminary data.</text>
</comment>